<organism evidence="1 2">
    <name type="scientific">Candidatus Sungiibacteriota bacterium</name>
    <dbReference type="NCBI Taxonomy" id="2750080"/>
    <lineage>
        <taxon>Bacteria</taxon>
        <taxon>Candidatus Sungiibacteriota</taxon>
    </lineage>
</organism>
<reference evidence="1" key="1">
    <citation type="submission" date="2020-07" db="EMBL/GenBank/DDBJ databases">
        <title>Huge and variable diversity of episymbiotic CPR bacteria and DPANN archaea in groundwater ecosystems.</title>
        <authorList>
            <person name="He C.Y."/>
            <person name="Keren R."/>
            <person name="Whittaker M."/>
            <person name="Farag I.F."/>
            <person name="Doudna J."/>
            <person name="Cate J.H.D."/>
            <person name="Banfield J.F."/>
        </authorList>
    </citation>
    <scope>NUCLEOTIDE SEQUENCE</scope>
    <source>
        <strain evidence="1">NC_groundwater_973_Pr1_S-0.2um_54_13</strain>
    </source>
</reference>
<sequence length="56" mass="6520">MLEKVFRLTLIGAIVLLSLIAGRHTYEFWRQGWQGFVPYMQLKMLKPADMPRGDVP</sequence>
<evidence type="ECO:0000313" key="1">
    <source>
        <dbReference type="EMBL" id="MBI3631012.1"/>
    </source>
</evidence>
<dbReference type="AlphaFoldDB" id="A0A932R1K1"/>
<gene>
    <name evidence="1" type="ORF">HY221_01625</name>
</gene>
<dbReference type="Proteomes" id="UP000753196">
    <property type="component" value="Unassembled WGS sequence"/>
</dbReference>
<accession>A0A932R1K1</accession>
<name>A0A932R1K1_9BACT</name>
<comment type="caution">
    <text evidence="1">The sequence shown here is derived from an EMBL/GenBank/DDBJ whole genome shotgun (WGS) entry which is preliminary data.</text>
</comment>
<evidence type="ECO:0000313" key="2">
    <source>
        <dbReference type="Proteomes" id="UP000753196"/>
    </source>
</evidence>
<protein>
    <submittedName>
        <fullName evidence="1">Uncharacterized protein</fullName>
    </submittedName>
</protein>
<proteinExistence type="predicted"/>
<dbReference type="EMBL" id="JACQCR010000035">
    <property type="protein sequence ID" value="MBI3631012.1"/>
    <property type="molecule type" value="Genomic_DNA"/>
</dbReference>